<keyword evidence="2" id="KW-1133">Transmembrane helix</keyword>
<proteinExistence type="predicted"/>
<dbReference type="EMBL" id="UINC01045909">
    <property type="protein sequence ID" value="SVB53226.1"/>
    <property type="molecule type" value="Genomic_DNA"/>
</dbReference>
<keyword evidence="2" id="KW-0812">Transmembrane</keyword>
<sequence>MEKSKLQSAKKDVEKQAKVTRDLQKEQQETGSSIKRMEKAIEEQDTDKYLKEIIDIHGRNSKQAIATKNSIEKGDKKFGVGLLTISQLQKKEIEQGKDIIKSDNQQEMYEKTLNTEKAREGGKGHKMLIKTLEKGQKWTKGMYESTMKVATTGLKGAFIAMGLMALLKFLDSDMWKGITKSIADFVEGGGVTYIKEMLTSVYNYFFGPDSIFKRIGRIWDAFFGSDETEGPAGRHKKDADHGIKKGFQALWDNIGGIGILLGGIAAVTILPAALALGSFKLAWKLAMSPFKLVKGLIKGIGATATAAYGAAQRMLGNIKDPKTGKWIKAPVKAPVKVETVKPGTSRAPPGRDPKTGRFVSSKGPIKA</sequence>
<feature type="non-terminal residue" evidence="3">
    <location>
        <position position="367"/>
    </location>
</feature>
<feature type="compositionally biased region" description="Basic and acidic residues" evidence="1">
    <location>
        <begin position="1"/>
        <end position="28"/>
    </location>
</feature>
<organism evidence="3">
    <name type="scientific">marine metagenome</name>
    <dbReference type="NCBI Taxonomy" id="408172"/>
    <lineage>
        <taxon>unclassified sequences</taxon>
        <taxon>metagenomes</taxon>
        <taxon>ecological metagenomes</taxon>
    </lineage>
</organism>
<protein>
    <submittedName>
        <fullName evidence="3">Uncharacterized protein</fullName>
    </submittedName>
</protein>
<gene>
    <name evidence="3" type="ORF">METZ01_LOCUS206080</name>
</gene>
<keyword evidence="2" id="KW-0472">Membrane</keyword>
<accession>A0A382ER13</accession>
<name>A0A382ER13_9ZZZZ</name>
<feature type="region of interest" description="Disordered" evidence="1">
    <location>
        <begin position="339"/>
        <end position="367"/>
    </location>
</feature>
<feature type="region of interest" description="Disordered" evidence="1">
    <location>
        <begin position="1"/>
        <end position="33"/>
    </location>
</feature>
<feature type="transmembrane region" description="Helical" evidence="2">
    <location>
        <begin position="254"/>
        <end position="277"/>
    </location>
</feature>
<dbReference type="AlphaFoldDB" id="A0A382ER13"/>
<evidence type="ECO:0000256" key="1">
    <source>
        <dbReference type="SAM" id="MobiDB-lite"/>
    </source>
</evidence>
<feature type="transmembrane region" description="Helical" evidence="2">
    <location>
        <begin position="149"/>
        <end position="170"/>
    </location>
</feature>
<evidence type="ECO:0000256" key="2">
    <source>
        <dbReference type="SAM" id="Phobius"/>
    </source>
</evidence>
<reference evidence="3" key="1">
    <citation type="submission" date="2018-05" db="EMBL/GenBank/DDBJ databases">
        <authorList>
            <person name="Lanie J.A."/>
            <person name="Ng W.-L."/>
            <person name="Kazmierczak K.M."/>
            <person name="Andrzejewski T.M."/>
            <person name="Davidsen T.M."/>
            <person name="Wayne K.J."/>
            <person name="Tettelin H."/>
            <person name="Glass J.I."/>
            <person name="Rusch D."/>
            <person name="Podicherti R."/>
            <person name="Tsui H.-C.T."/>
            <person name="Winkler M.E."/>
        </authorList>
    </citation>
    <scope>NUCLEOTIDE SEQUENCE</scope>
</reference>
<evidence type="ECO:0000313" key="3">
    <source>
        <dbReference type="EMBL" id="SVB53226.1"/>
    </source>
</evidence>